<dbReference type="PANTHER" id="PTHR36220">
    <property type="entry name" value="UNNAMED PRODUCT"/>
    <property type="match status" value="1"/>
</dbReference>
<dbReference type="InParanoid" id="A0A1Z5JUT5"/>
<dbReference type="InterPro" id="IPR013519">
    <property type="entry name" value="Int_alpha_beta-p"/>
</dbReference>
<dbReference type="OrthoDB" id="57173at2759"/>
<keyword evidence="3" id="KW-0472">Membrane</keyword>
<evidence type="ECO:0000256" key="1">
    <source>
        <dbReference type="PROSITE-ProRule" id="PRU00803"/>
    </source>
</evidence>
<proteinExistence type="predicted"/>
<dbReference type="Gene3D" id="2.130.10.130">
    <property type="entry name" value="Integrin alpha, N-terminal"/>
    <property type="match status" value="1"/>
</dbReference>
<name>A0A1Z5JUT5_FISSO</name>
<dbReference type="Proteomes" id="UP000198406">
    <property type="component" value="Unassembled WGS sequence"/>
</dbReference>
<comment type="caution">
    <text evidence="4">The sequence shown here is derived from an EMBL/GenBank/DDBJ whole genome shotgun (WGS) entry which is preliminary data.</text>
</comment>
<keyword evidence="3" id="KW-1133">Transmembrane helix</keyword>
<reference evidence="4 5" key="1">
    <citation type="journal article" date="2015" name="Plant Cell">
        <title>Oil accumulation by the oleaginous diatom Fistulifera solaris as revealed by the genome and transcriptome.</title>
        <authorList>
            <person name="Tanaka T."/>
            <person name="Maeda Y."/>
            <person name="Veluchamy A."/>
            <person name="Tanaka M."/>
            <person name="Abida H."/>
            <person name="Marechal E."/>
            <person name="Bowler C."/>
            <person name="Muto M."/>
            <person name="Sunaga Y."/>
            <person name="Tanaka M."/>
            <person name="Yoshino T."/>
            <person name="Taniguchi T."/>
            <person name="Fukuda Y."/>
            <person name="Nemoto M."/>
            <person name="Matsumoto M."/>
            <person name="Wong P.S."/>
            <person name="Aburatani S."/>
            <person name="Fujibuchi W."/>
        </authorList>
    </citation>
    <scope>NUCLEOTIDE SEQUENCE [LARGE SCALE GENOMIC DNA]</scope>
    <source>
        <strain evidence="4 5">JPCC DA0580</strain>
    </source>
</reference>
<feature type="region of interest" description="Disordered" evidence="2">
    <location>
        <begin position="1"/>
        <end position="41"/>
    </location>
</feature>
<dbReference type="AlphaFoldDB" id="A0A1Z5JUT5"/>
<dbReference type="SUPFAM" id="SSF69318">
    <property type="entry name" value="Integrin alpha N-terminal domain"/>
    <property type="match status" value="1"/>
</dbReference>
<feature type="transmembrane region" description="Helical" evidence="3">
    <location>
        <begin position="441"/>
        <end position="462"/>
    </location>
</feature>
<feature type="compositionally biased region" description="Acidic residues" evidence="2">
    <location>
        <begin position="1"/>
        <end position="12"/>
    </location>
</feature>
<keyword evidence="3" id="KW-0812">Transmembrane</keyword>
<organism evidence="4 5">
    <name type="scientific">Fistulifera solaris</name>
    <name type="common">Oleaginous diatom</name>
    <dbReference type="NCBI Taxonomy" id="1519565"/>
    <lineage>
        <taxon>Eukaryota</taxon>
        <taxon>Sar</taxon>
        <taxon>Stramenopiles</taxon>
        <taxon>Ochrophyta</taxon>
        <taxon>Bacillariophyta</taxon>
        <taxon>Bacillariophyceae</taxon>
        <taxon>Bacillariophycidae</taxon>
        <taxon>Naviculales</taxon>
        <taxon>Naviculaceae</taxon>
        <taxon>Fistulifera</taxon>
    </lineage>
</organism>
<dbReference type="PROSITE" id="PS51470">
    <property type="entry name" value="FG_GAP"/>
    <property type="match status" value="1"/>
</dbReference>
<accession>A0A1Z5JUT5</accession>
<dbReference type="EMBL" id="BDSP01000122">
    <property type="protein sequence ID" value="GAX17797.1"/>
    <property type="molecule type" value="Genomic_DNA"/>
</dbReference>
<evidence type="ECO:0000256" key="2">
    <source>
        <dbReference type="SAM" id="MobiDB-lite"/>
    </source>
</evidence>
<dbReference type="InterPro" id="IPR028994">
    <property type="entry name" value="Integrin_alpha_N"/>
</dbReference>
<protein>
    <submittedName>
        <fullName evidence="4">Uncharacterized protein</fullName>
    </submittedName>
</protein>
<feature type="repeat" description="FG-GAP" evidence="1">
    <location>
        <begin position="702"/>
        <end position="756"/>
    </location>
</feature>
<evidence type="ECO:0000256" key="3">
    <source>
        <dbReference type="SAM" id="Phobius"/>
    </source>
</evidence>
<keyword evidence="5" id="KW-1185">Reference proteome</keyword>
<dbReference type="SMART" id="SM00191">
    <property type="entry name" value="Int_alpha"/>
    <property type="match status" value="4"/>
</dbReference>
<gene>
    <name evidence="4" type="ORF">FisN_24Hh133</name>
</gene>
<sequence length="875" mass="95950">MTRIEEEVESDPTENSFLPNDDSDESSTFVEETIHDDSSRNFQQSFTSLFEEETMEGDFHDLNVESDRNVNIFEDPSDDELVQDCLNKDQMKDEQNVDSFPAQISYDDAEVDDGRNKTDRMVGSKIITPDVEVSSPETFGTPEQGNIATREWNTPMLHSCEPVVLEFPGTESKAESNPFLQEQPRYEPAPTLQPVPVIVTGPMEKNRTIIPSNEPPLFDQEKPIIQPWPFPVETEPYSAPMYSNSERGTPPSHLQNTPRAMDPPAVAIFQSSWPEVASQNRADDRADRAKTFLTSDHYFDQVQEIPAASIADSDYYFQEVDEPPPLGYAFSGPRSNVLSGNRQWNDDIVTDSKPLYFQDARDTEDQTAYDELNGYNFKFEEYHSGPENEEEVIVQMSDGQDPEAAFMEAYSDEKSIEDDDEIEKFIDEDTPNLRERKRCFWILYLLLMLLLAVGVVLLILFYEKDSEAPLPTPLRYELSSGPFMGDPSSGFGNSVAIDGDILAAGLPTRESGMMHSYILDESEASSAPQIVAGEEDSSGFGWSVGVADMTAVVGAPFLLIEDTPTPGGGAFVYTYNSSTWIQVGAALRGDEDVFSANEEFGSSVSIAVTENTYRVVIGAPLSNLNDFEIGRVYTFEKSLRSTGPWITMETDPLLGERSGDRFGSAVALSNDGTTFIAGSPGSDLHSDPGTAFVYKYNGFDWELAFAIGGFESDEGLGSSVAMLSNDGDTFAIGAPNYGNESGRVLVFRKSMNGLYAQVGDEIVGESGDKIGAMNLLGGTVSATGIQVLAATSQGKVRRYDYVEKFGNWSTVFEEVDPGFARVASISVSGSGASSLVVGTTDGKVTVYGPTHEYDGQILPSTPSQLLSGRRLSAPR</sequence>
<evidence type="ECO:0000313" key="4">
    <source>
        <dbReference type="EMBL" id="GAX17797.1"/>
    </source>
</evidence>
<dbReference type="PANTHER" id="PTHR36220:SF1">
    <property type="entry name" value="GAMMA TUBULIN COMPLEX COMPONENT C-TERMINAL DOMAIN-CONTAINING PROTEIN"/>
    <property type="match status" value="1"/>
</dbReference>
<evidence type="ECO:0000313" key="5">
    <source>
        <dbReference type="Proteomes" id="UP000198406"/>
    </source>
</evidence>
<dbReference type="SUPFAM" id="SSF69322">
    <property type="entry name" value="Tricorn protease domain 2"/>
    <property type="match status" value="1"/>
</dbReference>